<dbReference type="InterPro" id="IPR003594">
    <property type="entry name" value="HATPase_dom"/>
</dbReference>
<keyword evidence="5" id="KW-0675">Receptor</keyword>
<dbReference type="Gene3D" id="3.30.450.20">
    <property type="entry name" value="PAS domain"/>
    <property type="match status" value="2"/>
</dbReference>
<dbReference type="InterPro" id="IPR011495">
    <property type="entry name" value="Sig_transdc_His_kin_sub2_dim/P"/>
</dbReference>
<dbReference type="GO" id="GO:0009584">
    <property type="term" value="P:detection of visible light"/>
    <property type="evidence" value="ECO:0007669"/>
    <property type="project" value="InterPro"/>
</dbReference>
<keyword evidence="7" id="KW-0808">Transferase</keyword>
<dbReference type="AlphaFoldDB" id="A0A839ZY19"/>
<dbReference type="InterPro" id="IPR013515">
    <property type="entry name" value="Phytochrome_cen-reg"/>
</dbReference>
<comment type="caution">
    <text evidence="7">The sequence shown here is derived from an EMBL/GenBank/DDBJ whole genome shotgun (WGS) entry which is preliminary data.</text>
</comment>
<dbReference type="SMART" id="SM00065">
    <property type="entry name" value="GAF"/>
    <property type="match status" value="1"/>
</dbReference>
<keyword evidence="2" id="KW-0600">Photoreceptor protein</keyword>
<dbReference type="InterPro" id="IPR003018">
    <property type="entry name" value="GAF"/>
</dbReference>
<reference evidence="7 8" key="1">
    <citation type="submission" date="2020-08" db="EMBL/GenBank/DDBJ databases">
        <title>Genomic Encyclopedia of Type Strains, Phase IV (KMG-IV): sequencing the most valuable type-strain genomes for metagenomic binning, comparative biology and taxonomic classification.</title>
        <authorList>
            <person name="Goeker M."/>
        </authorList>
    </citation>
    <scope>NUCLEOTIDE SEQUENCE [LARGE SCALE GENOMIC DNA]</scope>
    <source>
        <strain evidence="7 8">DSM 21793</strain>
    </source>
</reference>
<sequence length="713" mass="78128">MNVDVAIDLTACDREPIHLPGSIQPHGMMLVADRDNLTVTHVAGPVEDLLKVQDWRGASLARLLGEETADRVARLTQSVARGGFVGQIRLATRLFDVHAREQGETVLVEVEPGPLVPASGSSILGGLEAAGLAFERAPNLKALFERAAVEFRRITGFDRVMIYRFLDDDAGAVLAEDRADFMPAFLNHRFPGSDIPRQARALYLRNLVRVIPDIRYEPAALRPSWQGEPLDMSDCALRSVSPVHMQYMQNMGVGASASISIVRDGELWGLIACHHATPKLLPYDLRVACRALSGGLVRQIKAKEEADVLRERIRLRSMEDEIVGLLSRAPSLDEGLGEILPDLMQALNADGVAVLRGGALLHGGACPPESVIRDLAAWLAVQERTEPFETSRLPSFFPAAEPSREVASGLLAVTVSRDEPFQIFWFRAEQVEEINWAGNPHKIVAGPDGMLTPRASFEAWSEAVHGRARPWAPAEIDAAEHLRRAVVEVRQTRRMRELNARLSETVAEKDGLLAQKELLLREVNHRVQNSLQLVSSFLGLQGRASDSEELKASFEEARRRLSAVALVHRRLYRADQIESIDLSRYIEELLQDMAASMGQEWDGQLSLRLEPVVVPTDRAVTLGLVLTELAINANKYAYGGRAGPIDIALSQAGGRLSMVVADRGGGRRGPGQGFGTRMMNAMVGQLHGALDYQDNDPGLRVVLTAPLGFEADA</sequence>
<organism evidence="7 8">
    <name type="scientific">Phenylobacterium haematophilum</name>
    <dbReference type="NCBI Taxonomy" id="98513"/>
    <lineage>
        <taxon>Bacteria</taxon>
        <taxon>Pseudomonadati</taxon>
        <taxon>Pseudomonadota</taxon>
        <taxon>Alphaproteobacteria</taxon>
        <taxon>Caulobacterales</taxon>
        <taxon>Caulobacteraceae</taxon>
        <taxon>Phenylobacterium</taxon>
    </lineage>
</organism>
<evidence type="ECO:0000256" key="5">
    <source>
        <dbReference type="ARBA" id="ARBA00023170"/>
    </source>
</evidence>
<protein>
    <submittedName>
        <fullName evidence="7">Light-regulated signal transduction histidine kinase (Bacteriophytochrome)</fullName>
    </submittedName>
</protein>
<evidence type="ECO:0000313" key="7">
    <source>
        <dbReference type="EMBL" id="MBB3891008.1"/>
    </source>
</evidence>
<dbReference type="PANTHER" id="PTHR43065">
    <property type="entry name" value="SENSOR HISTIDINE KINASE"/>
    <property type="match status" value="1"/>
</dbReference>
<dbReference type="InterPro" id="IPR016132">
    <property type="entry name" value="Phyto_chromo_attachment"/>
</dbReference>
<evidence type="ECO:0000256" key="2">
    <source>
        <dbReference type="ARBA" id="ARBA00022543"/>
    </source>
</evidence>
<evidence type="ECO:0000313" key="8">
    <source>
        <dbReference type="Proteomes" id="UP000530564"/>
    </source>
</evidence>
<dbReference type="InterPro" id="IPR013654">
    <property type="entry name" value="PAS_2"/>
</dbReference>
<comment type="similarity">
    <text evidence="1">In the N-terminal section; belongs to the phytochrome family.</text>
</comment>
<keyword evidence="7" id="KW-0418">Kinase</keyword>
<dbReference type="PANTHER" id="PTHR43065:SF23">
    <property type="entry name" value="SENSOR HISTIDINE KINASE PDTAS"/>
    <property type="match status" value="1"/>
</dbReference>
<dbReference type="Pfam" id="PF08446">
    <property type="entry name" value="PAS_2"/>
    <property type="match status" value="1"/>
</dbReference>
<dbReference type="EMBL" id="JACIDK010000002">
    <property type="protein sequence ID" value="MBB3891008.1"/>
    <property type="molecule type" value="Genomic_DNA"/>
</dbReference>
<keyword evidence="8" id="KW-1185">Reference proteome</keyword>
<dbReference type="GO" id="GO:0006355">
    <property type="term" value="P:regulation of DNA-templated transcription"/>
    <property type="evidence" value="ECO:0007669"/>
    <property type="project" value="InterPro"/>
</dbReference>
<dbReference type="Gene3D" id="3.30.565.10">
    <property type="entry name" value="Histidine kinase-like ATPase, C-terminal domain"/>
    <property type="match status" value="1"/>
</dbReference>
<keyword evidence="3" id="KW-0716">Sensory transduction</keyword>
<dbReference type="PROSITE" id="PS50046">
    <property type="entry name" value="PHYTOCHROME_2"/>
    <property type="match status" value="1"/>
</dbReference>
<evidence type="ECO:0000256" key="3">
    <source>
        <dbReference type="ARBA" id="ARBA00022606"/>
    </source>
</evidence>
<dbReference type="InterPro" id="IPR001294">
    <property type="entry name" value="Phytochrome"/>
</dbReference>
<gene>
    <name evidence="7" type="ORF">GGQ61_001725</name>
</gene>
<evidence type="ECO:0000256" key="4">
    <source>
        <dbReference type="ARBA" id="ARBA00022991"/>
    </source>
</evidence>
<dbReference type="GO" id="GO:0009881">
    <property type="term" value="F:photoreceptor activity"/>
    <property type="evidence" value="ECO:0007669"/>
    <property type="project" value="UniProtKB-KW"/>
</dbReference>
<dbReference type="Pfam" id="PF00360">
    <property type="entry name" value="PHY"/>
    <property type="match status" value="1"/>
</dbReference>
<dbReference type="GO" id="GO:0016301">
    <property type="term" value="F:kinase activity"/>
    <property type="evidence" value="ECO:0007669"/>
    <property type="project" value="UniProtKB-KW"/>
</dbReference>
<dbReference type="InterPro" id="IPR036890">
    <property type="entry name" value="HATPase_C_sf"/>
</dbReference>
<accession>A0A839ZY19</accession>
<dbReference type="SUPFAM" id="SSF55785">
    <property type="entry name" value="PYP-like sensor domain (PAS domain)"/>
    <property type="match status" value="1"/>
</dbReference>
<evidence type="ECO:0000256" key="1">
    <source>
        <dbReference type="ARBA" id="ARBA00006402"/>
    </source>
</evidence>
<dbReference type="Gene3D" id="3.30.450.40">
    <property type="match status" value="1"/>
</dbReference>
<dbReference type="InterPro" id="IPR035965">
    <property type="entry name" value="PAS-like_dom_sf"/>
</dbReference>
<dbReference type="PRINTS" id="PR01033">
    <property type="entry name" value="PHYTOCHROME"/>
</dbReference>
<dbReference type="SUPFAM" id="SSF55781">
    <property type="entry name" value="GAF domain-like"/>
    <property type="match status" value="2"/>
</dbReference>
<dbReference type="InterPro" id="IPR029016">
    <property type="entry name" value="GAF-like_dom_sf"/>
</dbReference>
<dbReference type="RefSeq" id="WP_343056091.1">
    <property type="nucleotide sequence ID" value="NZ_JACIDK010000002.1"/>
</dbReference>
<name>A0A839ZY19_9CAUL</name>
<dbReference type="SUPFAM" id="SSF55874">
    <property type="entry name" value="ATPase domain of HSP90 chaperone/DNA topoisomerase II/histidine kinase"/>
    <property type="match status" value="1"/>
</dbReference>
<evidence type="ECO:0000259" key="6">
    <source>
        <dbReference type="PROSITE" id="PS50046"/>
    </source>
</evidence>
<dbReference type="Proteomes" id="UP000530564">
    <property type="component" value="Unassembled WGS sequence"/>
</dbReference>
<dbReference type="Pfam" id="PF13581">
    <property type="entry name" value="HATPase_c_2"/>
    <property type="match status" value="1"/>
</dbReference>
<proteinExistence type="inferred from homology"/>
<dbReference type="Pfam" id="PF01590">
    <property type="entry name" value="GAF"/>
    <property type="match status" value="1"/>
</dbReference>
<feature type="domain" description="Phytochrome chromophore attachment site" evidence="6">
    <location>
        <begin position="139"/>
        <end position="294"/>
    </location>
</feature>
<dbReference type="Pfam" id="PF07568">
    <property type="entry name" value="HisKA_2"/>
    <property type="match status" value="1"/>
</dbReference>
<keyword evidence="4" id="KW-0157">Chromophore</keyword>
<dbReference type="InterPro" id="IPR043150">
    <property type="entry name" value="Phytochrome_PHY_sf"/>
</dbReference>
<dbReference type="Gene3D" id="3.30.450.270">
    <property type="match status" value="1"/>
</dbReference>